<dbReference type="PANTHER" id="PTHR37984">
    <property type="entry name" value="PROTEIN CBG26694"/>
    <property type="match status" value="1"/>
</dbReference>
<feature type="region of interest" description="Disordered" evidence="11">
    <location>
        <begin position="1247"/>
        <end position="1295"/>
    </location>
</feature>
<accession>A0A388K1S1</accession>
<dbReference type="CDD" id="cd01647">
    <property type="entry name" value="RT_LTR"/>
    <property type="match status" value="1"/>
</dbReference>
<evidence type="ECO:0008006" key="17">
    <source>
        <dbReference type="Google" id="ProtNLM"/>
    </source>
</evidence>
<evidence type="ECO:0000256" key="4">
    <source>
        <dbReference type="ARBA" id="ARBA00022695"/>
    </source>
</evidence>
<dbReference type="SUPFAM" id="SSF56672">
    <property type="entry name" value="DNA/RNA polymerases"/>
    <property type="match status" value="2"/>
</dbReference>
<dbReference type="GO" id="GO:0003676">
    <property type="term" value="F:nucleic acid binding"/>
    <property type="evidence" value="ECO:0007669"/>
    <property type="project" value="InterPro"/>
</dbReference>
<reference evidence="15 16" key="1">
    <citation type="journal article" date="2018" name="Cell">
        <title>The Chara Genome: Secondary Complexity and Implications for Plant Terrestrialization.</title>
        <authorList>
            <person name="Nishiyama T."/>
            <person name="Sakayama H."/>
            <person name="Vries J.D."/>
            <person name="Buschmann H."/>
            <person name="Saint-Marcoux D."/>
            <person name="Ullrich K.K."/>
            <person name="Haas F.B."/>
            <person name="Vanderstraeten L."/>
            <person name="Becker D."/>
            <person name="Lang D."/>
            <person name="Vosolsobe S."/>
            <person name="Rombauts S."/>
            <person name="Wilhelmsson P.K.I."/>
            <person name="Janitza P."/>
            <person name="Kern R."/>
            <person name="Heyl A."/>
            <person name="Rumpler F."/>
            <person name="Villalobos L.I.A.C."/>
            <person name="Clay J.M."/>
            <person name="Skokan R."/>
            <person name="Toyoda A."/>
            <person name="Suzuki Y."/>
            <person name="Kagoshima H."/>
            <person name="Schijlen E."/>
            <person name="Tajeshwar N."/>
            <person name="Catarino B."/>
            <person name="Hetherington A.J."/>
            <person name="Saltykova A."/>
            <person name="Bonnot C."/>
            <person name="Breuninger H."/>
            <person name="Symeonidi A."/>
            <person name="Radhakrishnan G.V."/>
            <person name="Van Nieuwerburgh F."/>
            <person name="Deforce D."/>
            <person name="Chang C."/>
            <person name="Karol K.G."/>
            <person name="Hedrich R."/>
            <person name="Ulvskov P."/>
            <person name="Glockner G."/>
            <person name="Delwiche C.F."/>
            <person name="Petrasek J."/>
            <person name="Van de Peer Y."/>
            <person name="Friml J."/>
            <person name="Beilby M."/>
            <person name="Dolan L."/>
            <person name="Kohara Y."/>
            <person name="Sugano S."/>
            <person name="Fujiyama A."/>
            <person name="Delaux P.-M."/>
            <person name="Quint M."/>
            <person name="TheiBen G."/>
            <person name="Hagemann M."/>
            <person name="Harholt J."/>
            <person name="Dunand C."/>
            <person name="Zachgo S."/>
            <person name="Langdale J."/>
            <person name="Maumus F."/>
            <person name="Straeten D.V.D."/>
            <person name="Gould S.B."/>
            <person name="Rensing S.A."/>
        </authorList>
    </citation>
    <scope>NUCLEOTIDE SEQUENCE [LARGE SCALE GENOMIC DNA]</scope>
    <source>
        <strain evidence="15 16">S276</strain>
    </source>
</reference>
<dbReference type="InterPro" id="IPR050951">
    <property type="entry name" value="Retrovirus_Pol_polyprotein"/>
</dbReference>
<dbReference type="InterPro" id="IPR043128">
    <property type="entry name" value="Rev_trsase/Diguanyl_cyclase"/>
</dbReference>
<dbReference type="PROSITE" id="PS50878">
    <property type="entry name" value="RT_POL"/>
    <property type="match status" value="1"/>
</dbReference>
<dbReference type="SUPFAM" id="SSF53098">
    <property type="entry name" value="Ribonuclease H-like"/>
    <property type="match status" value="1"/>
</dbReference>
<evidence type="ECO:0000256" key="6">
    <source>
        <dbReference type="ARBA" id="ARBA00022723"/>
    </source>
</evidence>
<keyword evidence="9" id="KW-0511">Multifunctional enzyme</keyword>
<keyword evidence="7" id="KW-0378">Hydrolase</keyword>
<keyword evidence="10" id="KW-0175">Coiled coil</keyword>
<dbReference type="PANTHER" id="PTHR37984:SF5">
    <property type="entry name" value="PROTEIN NYNRIN-LIKE"/>
    <property type="match status" value="1"/>
</dbReference>
<name>A0A388K1S1_CHABU</name>
<dbReference type="PROSITE" id="PS50013">
    <property type="entry name" value="CHROMO_2"/>
    <property type="match status" value="1"/>
</dbReference>
<feature type="region of interest" description="Disordered" evidence="11">
    <location>
        <begin position="467"/>
        <end position="489"/>
    </location>
</feature>
<evidence type="ECO:0000313" key="15">
    <source>
        <dbReference type="EMBL" id="GBG63965.1"/>
    </source>
</evidence>
<keyword evidence="4" id="KW-0548">Nucleotidyltransferase</keyword>
<feature type="compositionally biased region" description="Gly residues" evidence="11">
    <location>
        <begin position="1931"/>
        <end position="1947"/>
    </location>
</feature>
<dbReference type="FunFam" id="3.30.70.270:FF:000020">
    <property type="entry name" value="Transposon Tf2-6 polyprotein-like Protein"/>
    <property type="match status" value="1"/>
</dbReference>
<feature type="domain" description="Integrase catalytic" evidence="14">
    <location>
        <begin position="1541"/>
        <end position="1702"/>
    </location>
</feature>
<dbReference type="SUPFAM" id="SSF54160">
    <property type="entry name" value="Chromo domain-like"/>
    <property type="match status" value="1"/>
</dbReference>
<dbReference type="PROSITE" id="PS00598">
    <property type="entry name" value="CHROMO_1"/>
    <property type="match status" value="1"/>
</dbReference>
<evidence type="ECO:0000256" key="9">
    <source>
        <dbReference type="ARBA" id="ARBA00023268"/>
    </source>
</evidence>
<feature type="domain" description="Chromo" evidence="12">
    <location>
        <begin position="413"/>
        <end position="475"/>
    </location>
</feature>
<feature type="coiled-coil region" evidence="10">
    <location>
        <begin position="627"/>
        <end position="666"/>
    </location>
</feature>
<sequence length="2630" mass="293521">MPRADELFDRLAGNRFFTKIDLRSGYHQICVATEDQSKTTFWSRFGLYEFSVMPFGLTSAPATFRTMMNDIFRDILEEYVLVYLNDILVYSRTLEDHLRQLRDVLQRVRKHGFYAKLSKCRFVQHKVDFLGHYVFEQSLHMDDAKITAIVEWPVPTSVKQLRSFLGLTSYYSNFIRGYARNSYVLTSTLLQKNLSWFWTPLCEDVFRALKKAVTCALVLRLPDFDRPFIITTYASDFAVGVVLSQVFPSPLDSPYPHVPPPPPPRADTSSRLTPILPPCPPTDSSPVTYSPTISEDGSVKARAADRPIAFYSRPLLSAEINYTADECELKADMRRKFRGCFFGPCRTLHAVSLDTAASSVNFHVKLPDYLRGACVHDVYHGSLLRPYRIPSERFARHPYERPPPIMVDGHEEFVISDIISHRVTDNTPPRIEYLVRWRGYPDEEATWEPLEHLEHARMLVCAYDRDRRDETSAPTQSTDPLPPPPTEEIVEDEPAPFAAILQQQTDASARPQRTPRFPRPRGGAVFIDDSFPDCSGDGGGRAFFLNINFYSNKAMSGGAVYLNTGKNGAIGRFRNVQFENNIAKDSGGAVFMSPQSTGLFYGVKFNRNIAQSGHFVSVMSSSRATFSSKQRAEASAAARKKREAEAERLRRVAEDQRQKHAAAAAKAADEERVQRREILFKEETALHAQAKDWQKEAENGDSVDYRTRIALLLNRVTDLLATCIAQQEDIHSLDHANQALTKRIQQLLALTKRIQQLEQRPVATSSAGSSDLVDRINVLEIDVGTLKTVACTDMQCAACNKTETQRLDRQVGAAATPSSAPHESIPKFEGLPISCDASKTKPIPWWRQFELKLDIHHVVHTNRHAYLYSRSGGACQAWLDNMLSAHACTISELHNFITWADPTAAWKKRFQVEPPQHQAMDKLLTFAQNSMPSGDRISEFQRLESTPKLPLNLDGIKLYFIKRSCPALQNALTQVVENLNTSEELFNKAAQIIVTNLEAKNIDRSSTAGQGAYQNRPKVVVVAAAAPNDPSTSNEAASSAEGDRLAAAQNGLLSSVGKQAKGVEESSTLSTTREAEQSVAGPSKEPESNQQPALEARTDVESKAAAVQVLYTEPWEETKEVDFHSHLELIFFKLLINCRYIRVLIDNGSTTNLFSPNGIRKAGLGMKQVELQNPCQTQVGNQEVVTSTHAVKGVRVTFDKDHTVTHELNFYVMDKCAFDAVIGLGWLKAYCLRTTWADNQFVMEAQDLPGGSGGKKATDRKRFPGSNRFSAHDLLEDDEETFAEDPPLDDDQEQGCEASCSSSTYEFEYVNDEESMNAFKKTTFKTFQALKEALVNHSVLHIADRKLTFVVTTDASLYGIGAVLQQDDDDGLRPLEYYSKHMPSHKHKKGCYNRVADALSRHPQYMTCLVGSYDLRKNLKEELIEHTAKDPELSPILEQIQVDPSSQPDFHECKSLLFLRYGKHDRLCVPNHESILTHFLDLAHDRSGHFGFEKTYGSLLQKFVWLGMKGMTRKFVAECEVCQRIKPSQQKPYWLLHPLPIPDGPGESLSIDFTDMGKKSRNGYSQVMVIFDRFSKFMNLIPLPPHAPTDLVIKEFHKKYILQCGPPKTLVTDRDTKFISADWKDFTSQIYDIKLKMTFGRHPEANGLAEEINQTVIQLFRALIVPDQNSWDEELSIVQGLYNNSIHPSTEITPNRLHLGWEIRNPLSYLFPEQPCGLTPGQPGYSAKFDRLLKVVVAVMEKRRSAMIKHANKKRQPDPFTMGSYVWVNMSEFSEEEGVSRKLLPQYYGPWKVLNRVGDDSFGPSYTIDVWAKVGGGGCMDCRWAGDGPQMGRVDLRWAEMGGGGREREPSGGAQRAAEMCGGGRRWADVRGGGRSRRRCADVGEGRRRWAEGIGIGVEIGKRKRTYRTSGSGGERRSAEVGEGRRRSAEVGGGGRRGSGSGSGSGSGRRWAKVGGGGRRGSGSGSGSGSGRPNFRIGSGEKRKWREPEVGGGGGELATWRSCHVAILSRGRGRWRACRVANFAFVGSRFGGGGRRSAEVGEGRRRWAKVGGGDRDREAGRSGSGEKRKWEGEVANLPRDDLATWRSCHVGGGGPRWRACRVANFASVAIKVRRRWVKVGGGGRRRAERIGIEIEKRGEVEVGRSGSGRGMWRTCHVVGDIVCEGSCMFCPIKPPIVQLAGNGSLEETAPIAVGDSLIRSSVGEARKVTTLERVKWCVSRLRLPADDDDLVARHSFTRPSFVYEELPSTARTSAGTVCDEGPVVRLLCLLNKAPSGHRDGTRVAAGSWQDLEQGGEKCGDCSSVGGGHVMSHRENDDAFEDESVTFYRVPLQPDHIIAYALYRWASGETYESSMSSFGIGRASGLIAVEDVTRALLRVYSDKIVWPTGMRRTLILRAFEAKGFPNCYGCIDCTHVYVDKPANAPSENYFDRKHRFSVVAQVVVDLDLRITDVFVGYPGSCHDIRVLQLSSLWARADEGNVFRGAPVVLPFGVTTHGYILGDNGYPPLEWIVVPYGGTDQIPDEERFDNKPKVARGAVERAFGRLKGLWRPFLRTHKTNMDTLPQKFQAVCILHNILLDAGMEFDNNLLWEVDANGVRRRVDLGLDHPPHPIAENFNRPRALALRRHWRSG</sequence>
<dbReference type="Gene3D" id="3.30.420.10">
    <property type="entry name" value="Ribonuclease H-like superfamily/Ribonuclease H"/>
    <property type="match status" value="1"/>
</dbReference>
<dbReference type="GO" id="GO:0005634">
    <property type="term" value="C:nucleus"/>
    <property type="evidence" value="ECO:0007669"/>
    <property type="project" value="UniProtKB-SubCell"/>
</dbReference>
<evidence type="ECO:0000259" key="12">
    <source>
        <dbReference type="PROSITE" id="PS50013"/>
    </source>
</evidence>
<dbReference type="EMBL" id="BFEA01000044">
    <property type="protein sequence ID" value="GBG63965.1"/>
    <property type="molecule type" value="Genomic_DNA"/>
</dbReference>
<dbReference type="Pfam" id="PF00665">
    <property type="entry name" value="rve"/>
    <property type="match status" value="1"/>
</dbReference>
<evidence type="ECO:0000256" key="2">
    <source>
        <dbReference type="ARBA" id="ARBA00004123"/>
    </source>
</evidence>
<dbReference type="GO" id="GO:0016779">
    <property type="term" value="F:nucleotidyltransferase activity"/>
    <property type="evidence" value="ECO:0007669"/>
    <property type="project" value="UniProtKB-KW"/>
</dbReference>
<feature type="region of interest" description="Disordered" evidence="11">
    <location>
        <begin position="1057"/>
        <end position="1099"/>
    </location>
</feature>
<dbReference type="Pfam" id="PF08284">
    <property type="entry name" value="RVP_2"/>
    <property type="match status" value="1"/>
</dbReference>
<feature type="compositionally biased region" description="Basic and acidic residues" evidence="11">
    <location>
        <begin position="2052"/>
        <end position="2070"/>
    </location>
</feature>
<dbReference type="GO" id="GO:0004519">
    <property type="term" value="F:endonuclease activity"/>
    <property type="evidence" value="ECO:0007669"/>
    <property type="project" value="UniProtKB-KW"/>
</dbReference>
<dbReference type="InterPro" id="IPR036397">
    <property type="entry name" value="RNaseH_sf"/>
</dbReference>
<dbReference type="CDD" id="cd00303">
    <property type="entry name" value="retropepsin_like"/>
    <property type="match status" value="1"/>
</dbReference>
<dbReference type="Gene3D" id="2.40.70.10">
    <property type="entry name" value="Acid Proteases"/>
    <property type="match status" value="1"/>
</dbReference>
<dbReference type="CDD" id="cd00024">
    <property type="entry name" value="CD_CSD"/>
    <property type="match status" value="1"/>
</dbReference>
<evidence type="ECO:0000256" key="10">
    <source>
        <dbReference type="SAM" id="Coils"/>
    </source>
</evidence>
<keyword evidence="7" id="KW-0255">Endonuclease</keyword>
<comment type="subcellular location">
    <subcellularLocation>
        <location evidence="2">Nucleus</location>
    </subcellularLocation>
</comment>
<evidence type="ECO:0000259" key="14">
    <source>
        <dbReference type="PROSITE" id="PS50994"/>
    </source>
</evidence>
<dbReference type="InterPro" id="IPR023780">
    <property type="entry name" value="Chromo_domain"/>
</dbReference>
<dbReference type="Pfam" id="PF00385">
    <property type="entry name" value="Chromo"/>
    <property type="match status" value="1"/>
</dbReference>
<evidence type="ECO:0000256" key="5">
    <source>
        <dbReference type="ARBA" id="ARBA00022722"/>
    </source>
</evidence>
<dbReference type="InterPro" id="IPR027806">
    <property type="entry name" value="HARBI1_dom"/>
</dbReference>
<feature type="compositionally biased region" description="Basic and acidic residues" evidence="11">
    <location>
        <begin position="1979"/>
        <end position="1989"/>
    </location>
</feature>
<keyword evidence="16" id="KW-1185">Reference proteome</keyword>
<dbReference type="Pfam" id="PF13359">
    <property type="entry name" value="DDE_Tnp_4"/>
    <property type="match status" value="1"/>
</dbReference>
<dbReference type="InterPro" id="IPR023779">
    <property type="entry name" value="Chromodomain_CS"/>
</dbReference>
<evidence type="ECO:0000313" key="16">
    <source>
        <dbReference type="Proteomes" id="UP000265515"/>
    </source>
</evidence>
<comment type="caution">
    <text evidence="15">The sequence shown here is derived from an EMBL/GenBank/DDBJ whole genome shotgun (WGS) entry which is preliminary data.</text>
</comment>
<evidence type="ECO:0000256" key="3">
    <source>
        <dbReference type="ARBA" id="ARBA00022679"/>
    </source>
</evidence>
<comment type="cofactor">
    <cofactor evidence="1">
        <name>a divalent metal cation</name>
        <dbReference type="ChEBI" id="CHEBI:60240"/>
    </cofactor>
</comment>
<dbReference type="InterPro" id="IPR021109">
    <property type="entry name" value="Peptidase_aspartic_dom_sf"/>
</dbReference>
<dbReference type="Gene3D" id="1.10.340.70">
    <property type="match status" value="1"/>
</dbReference>
<evidence type="ECO:0000256" key="11">
    <source>
        <dbReference type="SAM" id="MobiDB-lite"/>
    </source>
</evidence>
<dbReference type="InterPro" id="IPR041577">
    <property type="entry name" value="RT_RNaseH_2"/>
</dbReference>
<feature type="compositionally biased region" description="Gly residues" evidence="11">
    <location>
        <begin position="1954"/>
        <end position="1970"/>
    </location>
</feature>
<keyword evidence="6" id="KW-0479">Metal-binding</keyword>
<dbReference type="PROSITE" id="PS50994">
    <property type="entry name" value="INTEGRASE"/>
    <property type="match status" value="1"/>
</dbReference>
<dbReference type="InterPro" id="IPR000953">
    <property type="entry name" value="Chromo/chromo_shadow_dom"/>
</dbReference>
<gene>
    <name evidence="15" type="ORF">CBR_g39970</name>
</gene>
<dbReference type="InterPro" id="IPR001584">
    <property type="entry name" value="Integrase_cat-core"/>
</dbReference>
<dbReference type="Pfam" id="PF17919">
    <property type="entry name" value="RT_RNaseH_2"/>
    <property type="match status" value="2"/>
</dbReference>
<keyword evidence="5" id="KW-0540">Nuclease</keyword>
<proteinExistence type="predicted"/>
<dbReference type="InterPro" id="IPR041588">
    <property type="entry name" value="Integrase_H2C2"/>
</dbReference>
<keyword evidence="3" id="KW-0808">Transferase</keyword>
<dbReference type="Pfam" id="PF00078">
    <property type="entry name" value="RVT_1"/>
    <property type="match status" value="1"/>
</dbReference>
<dbReference type="InterPro" id="IPR000477">
    <property type="entry name" value="RT_dom"/>
</dbReference>
<dbReference type="Pfam" id="PF17921">
    <property type="entry name" value="Integrase_H2C2"/>
    <property type="match status" value="1"/>
</dbReference>
<dbReference type="Gene3D" id="3.30.70.270">
    <property type="match status" value="2"/>
</dbReference>
<feature type="compositionally biased region" description="Basic and acidic residues" evidence="11">
    <location>
        <begin position="1914"/>
        <end position="1929"/>
    </location>
</feature>
<keyword evidence="8" id="KW-0539">Nucleus</keyword>
<feature type="region of interest" description="Disordered" evidence="11">
    <location>
        <begin position="2043"/>
        <end position="2070"/>
    </location>
</feature>
<dbReference type="OrthoDB" id="1930517at2759"/>
<dbReference type="Gene3D" id="2.40.50.40">
    <property type="match status" value="1"/>
</dbReference>
<protein>
    <recommendedName>
        <fullName evidence="17">Reverse transcriptase</fullName>
    </recommendedName>
</protein>
<evidence type="ECO:0000256" key="8">
    <source>
        <dbReference type="ARBA" id="ARBA00023242"/>
    </source>
</evidence>
<dbReference type="GO" id="GO:0015074">
    <property type="term" value="P:DNA integration"/>
    <property type="evidence" value="ECO:0007669"/>
    <property type="project" value="InterPro"/>
</dbReference>
<dbReference type="InterPro" id="IPR012337">
    <property type="entry name" value="RNaseH-like_sf"/>
</dbReference>
<dbReference type="Proteomes" id="UP000265515">
    <property type="component" value="Unassembled WGS sequence"/>
</dbReference>
<evidence type="ECO:0000256" key="1">
    <source>
        <dbReference type="ARBA" id="ARBA00001968"/>
    </source>
</evidence>
<dbReference type="InterPro" id="IPR016197">
    <property type="entry name" value="Chromo-like_dom_sf"/>
</dbReference>
<evidence type="ECO:0000256" key="7">
    <source>
        <dbReference type="ARBA" id="ARBA00022759"/>
    </source>
</evidence>
<dbReference type="Gramene" id="GBG63965">
    <property type="protein sequence ID" value="GBG63965"/>
    <property type="gene ID" value="CBR_g39970"/>
</dbReference>
<organism evidence="15 16">
    <name type="scientific">Chara braunii</name>
    <name type="common">Braun's stonewort</name>
    <dbReference type="NCBI Taxonomy" id="69332"/>
    <lineage>
        <taxon>Eukaryota</taxon>
        <taxon>Viridiplantae</taxon>
        <taxon>Streptophyta</taxon>
        <taxon>Charophyceae</taxon>
        <taxon>Charales</taxon>
        <taxon>Characeae</taxon>
        <taxon>Chara</taxon>
    </lineage>
</organism>
<dbReference type="SMART" id="SM00298">
    <property type="entry name" value="CHROMO"/>
    <property type="match status" value="1"/>
</dbReference>
<dbReference type="GO" id="GO:0046872">
    <property type="term" value="F:metal ion binding"/>
    <property type="evidence" value="ECO:0007669"/>
    <property type="project" value="UniProtKB-KW"/>
</dbReference>
<feature type="region of interest" description="Disordered" evidence="11">
    <location>
        <begin position="1905"/>
        <end position="1996"/>
    </location>
</feature>
<feature type="compositionally biased region" description="Acidic residues" evidence="11">
    <location>
        <begin position="1275"/>
        <end position="1294"/>
    </location>
</feature>
<feature type="domain" description="Reverse transcriptase" evidence="13">
    <location>
        <begin position="1"/>
        <end position="134"/>
    </location>
</feature>
<dbReference type="InterPro" id="IPR043502">
    <property type="entry name" value="DNA/RNA_pol_sf"/>
</dbReference>
<evidence type="ECO:0000259" key="13">
    <source>
        <dbReference type="PROSITE" id="PS50878"/>
    </source>
</evidence>